<keyword evidence="1" id="KW-0472">Membrane</keyword>
<reference evidence="3" key="1">
    <citation type="submission" date="2023-12" db="EMBL/GenBank/DDBJ databases">
        <title>Novel species in genus Nocardioides.</title>
        <authorList>
            <person name="Zhou H."/>
        </authorList>
    </citation>
    <scope>NUCLEOTIDE SEQUENCE [LARGE SCALE GENOMIC DNA]</scope>
    <source>
        <strain evidence="3">HM61</strain>
    </source>
</reference>
<evidence type="ECO:0000313" key="3">
    <source>
        <dbReference type="Proteomes" id="UP001327225"/>
    </source>
</evidence>
<keyword evidence="1" id="KW-1133">Transmembrane helix</keyword>
<evidence type="ECO:0008006" key="4">
    <source>
        <dbReference type="Google" id="ProtNLM"/>
    </source>
</evidence>
<feature type="transmembrane region" description="Helical" evidence="1">
    <location>
        <begin position="31"/>
        <end position="55"/>
    </location>
</feature>
<feature type="transmembrane region" description="Helical" evidence="1">
    <location>
        <begin position="102"/>
        <end position="123"/>
    </location>
</feature>
<dbReference type="RefSeq" id="WP_322938236.1">
    <property type="nucleotide sequence ID" value="NZ_CP141059.1"/>
</dbReference>
<dbReference type="EMBL" id="CP141059">
    <property type="protein sequence ID" value="WQQ28004.1"/>
    <property type="molecule type" value="Genomic_DNA"/>
</dbReference>
<dbReference type="Proteomes" id="UP001327225">
    <property type="component" value="Chromosome"/>
</dbReference>
<name>A0ABZ0ZVZ3_9ACTN</name>
<keyword evidence="3" id="KW-1185">Reference proteome</keyword>
<sequence>MFSCPSAPSLDTLTAPVGHERHAVLWGARALAYLLYVYVILTETVLVLGFVLLLLGANPDPPFVQWAYRSLDRAMEPFRGILTSIELGDGGNQVEAVLDTSVLFATVVYGFAAWLIHTLIVWLSRRTEGFDRLDRPA</sequence>
<evidence type="ECO:0000256" key="1">
    <source>
        <dbReference type="SAM" id="Phobius"/>
    </source>
</evidence>
<proteinExistence type="predicted"/>
<accession>A0ABZ0ZVZ3</accession>
<gene>
    <name evidence="2" type="ORF">SHK19_07165</name>
</gene>
<protein>
    <recommendedName>
        <fullName evidence="4">YggT family protein</fullName>
    </recommendedName>
</protein>
<organism evidence="2 3">
    <name type="scientific">Nocardioides bizhenqiangii</name>
    <dbReference type="NCBI Taxonomy" id="3095076"/>
    <lineage>
        <taxon>Bacteria</taxon>
        <taxon>Bacillati</taxon>
        <taxon>Actinomycetota</taxon>
        <taxon>Actinomycetes</taxon>
        <taxon>Propionibacteriales</taxon>
        <taxon>Nocardioidaceae</taxon>
        <taxon>Nocardioides</taxon>
    </lineage>
</organism>
<keyword evidence="1" id="KW-0812">Transmembrane</keyword>
<evidence type="ECO:0000313" key="2">
    <source>
        <dbReference type="EMBL" id="WQQ28004.1"/>
    </source>
</evidence>